<sequence length="506" mass="54037">MPTFSAYDGTELAYHLAGGGEPLLCLPGGPMRASEYLGDLGGLTAYRRLVLLDLRGTGDSAVPADRSTYRCDRQVDDVEALRAHLGLERVDLLGHSASGSLAVLYAARYPDRVRSLTLVTPVVPAVGIEPMAEDRREAMALRRTEPWYAAGVAAHEEIEAGRASPGAWAAVTPFNYGRWDDAARAYSAASDGQINAEAAAAYAGEGAFDPAATRAALRGLDVPVLVLTGELDGFCRPARAHALAELFPDAREAVVRGASHFPWLDEPGAFARTVAAFLDPGVRSVDVGGVRLAYRTWGDRDAPPVVLLHGRCGDSRDWTEIAGELARDRWVVAPDLSGHGLSDWPGTYGLARYRDELRGFLAALGLSGVDVVAHSMGGFAAYLLAQEAPELFGRLVLEESPPLLPLDPPRPPAVREEGRLDYDWALVPAVDAELNAPDPAWREGLGRITAPTLVIAGGPGSSVAQEKFRWLAERVPGARLVTIDAGHLVHQTRPAAFLAAVREFGI</sequence>
<dbReference type="InterPro" id="IPR000639">
    <property type="entry name" value="Epox_hydrolase-like"/>
</dbReference>
<dbReference type="InterPro" id="IPR050266">
    <property type="entry name" value="AB_hydrolase_sf"/>
</dbReference>
<evidence type="ECO:0000313" key="4">
    <source>
        <dbReference type="Proteomes" id="UP000501179"/>
    </source>
</evidence>
<dbReference type="PRINTS" id="PR00412">
    <property type="entry name" value="EPOXHYDRLASE"/>
</dbReference>
<dbReference type="InterPro" id="IPR029058">
    <property type="entry name" value="AB_hydrolase_fold"/>
</dbReference>
<organism evidence="3 4">
    <name type="scientific">Streptomyces liangshanensis</name>
    <dbReference type="NCBI Taxonomy" id="2717324"/>
    <lineage>
        <taxon>Bacteria</taxon>
        <taxon>Bacillati</taxon>
        <taxon>Actinomycetota</taxon>
        <taxon>Actinomycetes</taxon>
        <taxon>Kitasatosporales</taxon>
        <taxon>Streptomycetaceae</taxon>
        <taxon>Streptomyces</taxon>
    </lineage>
</organism>
<keyword evidence="4" id="KW-1185">Reference proteome</keyword>
<feature type="domain" description="AB hydrolase-1" evidence="2">
    <location>
        <begin position="22"/>
        <end position="267"/>
    </location>
</feature>
<dbReference type="Gene3D" id="3.40.50.1820">
    <property type="entry name" value="alpha/beta hydrolase"/>
    <property type="match status" value="2"/>
</dbReference>
<dbReference type="PANTHER" id="PTHR43798:SF31">
    <property type="entry name" value="AB HYDROLASE SUPERFAMILY PROTEIN YCLE"/>
    <property type="match status" value="1"/>
</dbReference>
<dbReference type="AlphaFoldDB" id="A0A6G9H7L1"/>
<dbReference type="KEGG" id="slia:HA039_32660"/>
<evidence type="ECO:0000256" key="1">
    <source>
        <dbReference type="ARBA" id="ARBA00022801"/>
    </source>
</evidence>
<dbReference type="EMBL" id="CP050177">
    <property type="protein sequence ID" value="QIQ06434.1"/>
    <property type="molecule type" value="Genomic_DNA"/>
</dbReference>
<dbReference type="GO" id="GO:0016020">
    <property type="term" value="C:membrane"/>
    <property type="evidence" value="ECO:0007669"/>
    <property type="project" value="TreeGrafter"/>
</dbReference>
<feature type="domain" description="AB hydrolase-1" evidence="2">
    <location>
        <begin position="303"/>
        <end position="405"/>
    </location>
</feature>
<dbReference type="RefSeq" id="WP_167035537.1">
    <property type="nucleotide sequence ID" value="NZ_CP050177.1"/>
</dbReference>
<keyword evidence="1 3" id="KW-0378">Hydrolase</keyword>
<proteinExistence type="predicted"/>
<protein>
    <submittedName>
        <fullName evidence="3">Alpha/beta hydrolase</fullName>
    </submittedName>
</protein>
<accession>A0A6G9H7L1</accession>
<dbReference type="PRINTS" id="PR00111">
    <property type="entry name" value="ABHYDROLASE"/>
</dbReference>
<name>A0A6G9H7L1_9ACTN</name>
<reference evidence="3 4" key="1">
    <citation type="submission" date="2020-03" db="EMBL/GenBank/DDBJ databases">
        <title>A novel species.</title>
        <authorList>
            <person name="Gao J."/>
        </authorList>
    </citation>
    <scope>NUCLEOTIDE SEQUENCE [LARGE SCALE GENOMIC DNA]</scope>
    <source>
        <strain evidence="3 4">QMT-12</strain>
    </source>
</reference>
<evidence type="ECO:0000313" key="3">
    <source>
        <dbReference type="EMBL" id="QIQ06434.1"/>
    </source>
</evidence>
<gene>
    <name evidence="3" type="ORF">HA039_32660</name>
</gene>
<dbReference type="PANTHER" id="PTHR43798">
    <property type="entry name" value="MONOACYLGLYCEROL LIPASE"/>
    <property type="match status" value="1"/>
</dbReference>
<dbReference type="Proteomes" id="UP000501179">
    <property type="component" value="Chromosome"/>
</dbReference>
<dbReference type="InterPro" id="IPR000073">
    <property type="entry name" value="AB_hydrolase_1"/>
</dbReference>
<evidence type="ECO:0000259" key="2">
    <source>
        <dbReference type="Pfam" id="PF00561"/>
    </source>
</evidence>
<dbReference type="GO" id="GO:0016787">
    <property type="term" value="F:hydrolase activity"/>
    <property type="evidence" value="ECO:0007669"/>
    <property type="project" value="UniProtKB-KW"/>
</dbReference>
<dbReference type="Pfam" id="PF00561">
    <property type="entry name" value="Abhydrolase_1"/>
    <property type="match status" value="2"/>
</dbReference>
<dbReference type="SUPFAM" id="SSF53474">
    <property type="entry name" value="alpha/beta-Hydrolases"/>
    <property type="match status" value="2"/>
</dbReference>